<gene>
    <name evidence="1" type="ORF">F383_11765</name>
</gene>
<organism evidence="1 2">
    <name type="scientific">Gossypium arboreum</name>
    <name type="common">Tree cotton</name>
    <name type="synonym">Gossypium nanking</name>
    <dbReference type="NCBI Taxonomy" id="29729"/>
    <lineage>
        <taxon>Eukaryota</taxon>
        <taxon>Viridiplantae</taxon>
        <taxon>Streptophyta</taxon>
        <taxon>Embryophyta</taxon>
        <taxon>Tracheophyta</taxon>
        <taxon>Spermatophyta</taxon>
        <taxon>Magnoliopsida</taxon>
        <taxon>eudicotyledons</taxon>
        <taxon>Gunneridae</taxon>
        <taxon>Pentapetalae</taxon>
        <taxon>rosids</taxon>
        <taxon>malvids</taxon>
        <taxon>Malvales</taxon>
        <taxon>Malvaceae</taxon>
        <taxon>Malvoideae</taxon>
        <taxon>Gossypium</taxon>
    </lineage>
</organism>
<keyword evidence="2" id="KW-1185">Reference proteome</keyword>
<dbReference type="AlphaFoldDB" id="A0A0B0NHR8"/>
<dbReference type="EMBL" id="KN395577">
    <property type="protein sequence ID" value="KHG11294.1"/>
    <property type="molecule type" value="Genomic_DNA"/>
</dbReference>
<protein>
    <submittedName>
        <fullName evidence="1">Uncharacterized protein</fullName>
    </submittedName>
</protein>
<evidence type="ECO:0000313" key="2">
    <source>
        <dbReference type="Proteomes" id="UP000032142"/>
    </source>
</evidence>
<evidence type="ECO:0000313" key="1">
    <source>
        <dbReference type="EMBL" id="KHG11294.1"/>
    </source>
</evidence>
<dbReference type="Proteomes" id="UP000032142">
    <property type="component" value="Unassembled WGS sequence"/>
</dbReference>
<reference evidence="2" key="1">
    <citation type="submission" date="2014-09" db="EMBL/GenBank/DDBJ databases">
        <authorList>
            <person name="Mudge J."/>
            <person name="Ramaraj T."/>
            <person name="Lindquist I.E."/>
            <person name="Bharti A.K."/>
            <person name="Sundararajan A."/>
            <person name="Cameron C.T."/>
            <person name="Woodward J.E."/>
            <person name="May G.D."/>
            <person name="Brubaker C."/>
            <person name="Broadhvest J."/>
            <person name="Wilkins T.A."/>
        </authorList>
    </citation>
    <scope>NUCLEOTIDE SEQUENCE</scope>
    <source>
        <strain evidence="2">cv. AKA8401</strain>
    </source>
</reference>
<sequence>MEKMDPQWKTTRLGLPHTGVSHGCVNLVGLATSFSNCTRACPCRTQV</sequence>
<accession>A0A0B0NHR8</accession>
<proteinExistence type="predicted"/>
<name>A0A0B0NHR8_GOSAR</name>